<feature type="transmembrane region" description="Helical" evidence="1">
    <location>
        <begin position="96"/>
        <end position="122"/>
    </location>
</feature>
<accession>A0A1C3EJA5</accession>
<sequence>MTLSTTIAVLLVIPVMVWAANQKLLSSKLKNVSMSGISAVLLYVFILVSVAYIEHKLNSDLAAFDLDGDGFFSDSEVTPEQEKAMSRVTADTGRTFAPFIGAIFAAIYFLVVWLVSSIISWANKWRASRNT</sequence>
<evidence type="ECO:0000256" key="1">
    <source>
        <dbReference type="SAM" id="Phobius"/>
    </source>
</evidence>
<keyword evidence="1" id="KW-0472">Membrane</keyword>
<name>A0A1C3EJA5_9GAMM</name>
<protein>
    <submittedName>
        <fullName evidence="2">Uncharacterized protein</fullName>
    </submittedName>
</protein>
<comment type="caution">
    <text evidence="2">The sequence shown here is derived from an EMBL/GenBank/DDBJ whole genome shotgun (WGS) entry which is preliminary data.</text>
</comment>
<keyword evidence="1" id="KW-0812">Transmembrane</keyword>
<keyword evidence="1" id="KW-1133">Transmembrane helix</keyword>
<dbReference type="OrthoDB" id="7068488at2"/>
<keyword evidence="3" id="KW-1185">Reference proteome</keyword>
<dbReference type="EMBL" id="LYBM01000017">
    <property type="protein sequence ID" value="ODA33308.1"/>
    <property type="molecule type" value="Genomic_DNA"/>
</dbReference>
<feature type="transmembrane region" description="Helical" evidence="1">
    <location>
        <begin position="35"/>
        <end position="53"/>
    </location>
</feature>
<reference evidence="2 3" key="1">
    <citation type="submission" date="2016-05" db="EMBL/GenBank/DDBJ databases">
        <title>Genomic Taxonomy of the Vibrionaceae.</title>
        <authorList>
            <person name="Gomez-Gil B."/>
            <person name="Enciso-Ibarra J."/>
        </authorList>
    </citation>
    <scope>NUCLEOTIDE SEQUENCE [LARGE SCALE GENOMIC DNA]</scope>
    <source>
        <strain evidence="2 3">CAIM 1920</strain>
    </source>
</reference>
<organism evidence="2 3">
    <name type="scientific">Veronia pacifica</name>
    <dbReference type="NCBI Taxonomy" id="1080227"/>
    <lineage>
        <taxon>Bacteria</taxon>
        <taxon>Pseudomonadati</taxon>
        <taxon>Pseudomonadota</taxon>
        <taxon>Gammaproteobacteria</taxon>
        <taxon>Vibrionales</taxon>
        <taxon>Vibrionaceae</taxon>
        <taxon>Veronia</taxon>
    </lineage>
</organism>
<gene>
    <name evidence="2" type="ORF">A8L45_10960</name>
</gene>
<dbReference type="Proteomes" id="UP000094936">
    <property type="component" value="Unassembled WGS sequence"/>
</dbReference>
<dbReference type="AlphaFoldDB" id="A0A1C3EJA5"/>
<evidence type="ECO:0000313" key="3">
    <source>
        <dbReference type="Proteomes" id="UP000094936"/>
    </source>
</evidence>
<evidence type="ECO:0000313" key="2">
    <source>
        <dbReference type="EMBL" id="ODA33308.1"/>
    </source>
</evidence>
<dbReference type="RefSeq" id="WP_068902150.1">
    <property type="nucleotide sequence ID" value="NZ_JBHUIF010000006.1"/>
</dbReference>
<proteinExistence type="predicted"/>